<accession>A0ABN8PBI7</accession>
<dbReference type="Pfam" id="PF16801">
    <property type="entry name" value="MSL1_dimer"/>
    <property type="match status" value="1"/>
</dbReference>
<dbReference type="PANTHER" id="PTHR21656:SF2">
    <property type="entry name" value="MALE-SPECIFIC LETHAL 1 HOMOLOG"/>
    <property type="match status" value="1"/>
</dbReference>
<dbReference type="PROSITE" id="PS52052">
    <property type="entry name" value="PEHE"/>
    <property type="match status" value="1"/>
</dbReference>
<feature type="compositionally biased region" description="Polar residues" evidence="2">
    <location>
        <begin position="25"/>
        <end position="38"/>
    </location>
</feature>
<feature type="compositionally biased region" description="Basic residues" evidence="2">
    <location>
        <begin position="413"/>
        <end position="432"/>
    </location>
</feature>
<evidence type="ECO:0000256" key="1">
    <source>
        <dbReference type="SAM" id="Coils"/>
    </source>
</evidence>
<sequence length="432" mass="49795">MRRNSFRAVFERTWAKIYQMVMSTDLPSGGNMDQTQVKSDVPFVGNKPPTSSSSARSERQFTRVLRSKSSTAVKNTNSNNDIQKEEPQETGNIPLSKLPEAEVSNDYSNHKTDASQAAHLRQLLLLHLELIQQQQEEIQKKDKEINQLKLDKEQLESRMHRLERRMAVKKRRDASEGYDDLLEERQLKPATPKSRRLSVEQMVRAKRVPATASVTMTSHMCEDISYDTHLRTEMLYLHNDSVELSKKIPVKPVAEKSQSHVQVPTWQINEIAPSVTVKPKSIKTSAAATCHENVEVVDDEVFVKRHMKQELEEKRRKRWDIQHMRAIQAHQNLEKKSRDREEARLKGKRTGCKSDCEKSVESFLPCPEEVMAVEVSDTVPVVAFGFPVPLFHSREFEVPWFSLDKRELIERKGKVKPGRGRGKTRGKRKGYF</sequence>
<dbReference type="Gene3D" id="1.20.5.170">
    <property type="match status" value="1"/>
</dbReference>
<dbReference type="Proteomes" id="UP001159405">
    <property type="component" value="Unassembled WGS sequence"/>
</dbReference>
<keyword evidence="5" id="KW-1185">Reference proteome</keyword>
<dbReference type="SMART" id="SM01300">
    <property type="entry name" value="PEHE"/>
    <property type="match status" value="1"/>
</dbReference>
<dbReference type="Pfam" id="PF15275">
    <property type="entry name" value="PEHE"/>
    <property type="match status" value="1"/>
</dbReference>
<name>A0ABN8PBI7_9CNID</name>
<protein>
    <recommendedName>
        <fullName evidence="3">PEHE domain-containing protein</fullName>
    </recommendedName>
</protein>
<proteinExistence type="predicted"/>
<dbReference type="EMBL" id="CALNXK010000064">
    <property type="protein sequence ID" value="CAH3140253.1"/>
    <property type="molecule type" value="Genomic_DNA"/>
</dbReference>
<dbReference type="Gene3D" id="6.10.250.2000">
    <property type="match status" value="1"/>
</dbReference>
<feature type="compositionally biased region" description="Polar residues" evidence="2">
    <location>
        <begin position="67"/>
        <end position="81"/>
    </location>
</feature>
<dbReference type="InterPro" id="IPR029332">
    <property type="entry name" value="PEHE_dom"/>
</dbReference>
<evidence type="ECO:0000313" key="5">
    <source>
        <dbReference type="Proteomes" id="UP001159405"/>
    </source>
</evidence>
<evidence type="ECO:0000313" key="4">
    <source>
        <dbReference type="EMBL" id="CAH3140253.1"/>
    </source>
</evidence>
<feature type="region of interest" description="Disordered" evidence="2">
    <location>
        <begin position="25"/>
        <end position="95"/>
    </location>
</feature>
<dbReference type="InterPro" id="IPR031840">
    <property type="entry name" value="MSL1_dimer"/>
</dbReference>
<evidence type="ECO:0000256" key="2">
    <source>
        <dbReference type="SAM" id="MobiDB-lite"/>
    </source>
</evidence>
<keyword evidence="1" id="KW-0175">Coiled coil</keyword>
<organism evidence="4 5">
    <name type="scientific">Porites lobata</name>
    <dbReference type="NCBI Taxonomy" id="104759"/>
    <lineage>
        <taxon>Eukaryota</taxon>
        <taxon>Metazoa</taxon>
        <taxon>Cnidaria</taxon>
        <taxon>Anthozoa</taxon>
        <taxon>Hexacorallia</taxon>
        <taxon>Scleractinia</taxon>
        <taxon>Fungiina</taxon>
        <taxon>Poritidae</taxon>
        <taxon>Porites</taxon>
    </lineage>
</organism>
<feature type="domain" description="PEHE" evidence="3">
    <location>
        <begin position="260"/>
        <end position="400"/>
    </location>
</feature>
<gene>
    <name evidence="4" type="ORF">PLOB_00041135</name>
</gene>
<reference evidence="4 5" key="1">
    <citation type="submission" date="2022-05" db="EMBL/GenBank/DDBJ databases">
        <authorList>
            <consortium name="Genoscope - CEA"/>
            <person name="William W."/>
        </authorList>
    </citation>
    <scope>NUCLEOTIDE SEQUENCE [LARGE SCALE GENOMIC DNA]</scope>
</reference>
<dbReference type="InterPro" id="IPR026711">
    <property type="entry name" value="Msl-1"/>
</dbReference>
<feature type="coiled-coil region" evidence="1">
    <location>
        <begin position="131"/>
        <end position="172"/>
    </location>
</feature>
<feature type="region of interest" description="Disordered" evidence="2">
    <location>
        <begin position="412"/>
        <end position="432"/>
    </location>
</feature>
<dbReference type="PANTHER" id="PTHR21656">
    <property type="entry name" value="MALE-SPECIFIC LETHAL-1 PROTEIN"/>
    <property type="match status" value="1"/>
</dbReference>
<evidence type="ECO:0000259" key="3">
    <source>
        <dbReference type="PROSITE" id="PS52052"/>
    </source>
</evidence>
<comment type="caution">
    <text evidence="4">The sequence shown here is derived from an EMBL/GenBank/DDBJ whole genome shotgun (WGS) entry which is preliminary data.</text>
</comment>